<dbReference type="PANTHER" id="PTHR38692:SF1">
    <property type="entry name" value="PROTEIN SMG"/>
    <property type="match status" value="1"/>
</dbReference>
<organism evidence="2 3">
    <name type="scientific">endosymbiont of Escarpia spicata</name>
    <dbReference type="NCBI Taxonomy" id="2200908"/>
    <lineage>
        <taxon>Bacteria</taxon>
        <taxon>Pseudomonadati</taxon>
        <taxon>Pseudomonadota</taxon>
        <taxon>Gammaproteobacteria</taxon>
        <taxon>sulfur-oxidizing symbionts</taxon>
    </lineage>
</organism>
<comment type="caution">
    <text evidence="2">The sequence shown here is derived from an EMBL/GenBank/DDBJ whole genome shotgun (WGS) entry which is preliminary data.</text>
</comment>
<evidence type="ECO:0000256" key="1">
    <source>
        <dbReference type="HAMAP-Rule" id="MF_00598"/>
    </source>
</evidence>
<reference evidence="2 3" key="1">
    <citation type="journal article" date="2018" name="ISME J.">
        <title>Endosymbiont genomes yield clues of tubeworm success.</title>
        <authorList>
            <person name="Li Y."/>
            <person name="Liles M.R."/>
            <person name="Halanych K.M."/>
        </authorList>
    </citation>
    <scope>NUCLEOTIDE SEQUENCE [LARGE SCALE GENOMIC DNA]</scope>
    <source>
        <strain evidence="2">A1462</strain>
    </source>
</reference>
<dbReference type="PANTHER" id="PTHR38692">
    <property type="entry name" value="PROTEIN SMG"/>
    <property type="match status" value="1"/>
</dbReference>
<gene>
    <name evidence="1" type="primary">smg</name>
    <name evidence="2" type="ORF">DIZ78_15085</name>
</gene>
<dbReference type="HAMAP" id="MF_00598">
    <property type="entry name" value="Smg"/>
    <property type="match status" value="1"/>
</dbReference>
<dbReference type="InterPro" id="IPR007456">
    <property type="entry name" value="Smg"/>
</dbReference>
<evidence type="ECO:0000313" key="3">
    <source>
        <dbReference type="Proteomes" id="UP000254771"/>
    </source>
</evidence>
<dbReference type="AlphaFoldDB" id="A0A370DG66"/>
<protein>
    <recommendedName>
        <fullName evidence="1">Protein Smg homolog</fullName>
    </recommendedName>
</protein>
<dbReference type="EMBL" id="QFXE01000020">
    <property type="protein sequence ID" value="RDH83317.1"/>
    <property type="molecule type" value="Genomic_DNA"/>
</dbReference>
<keyword evidence="3" id="KW-1185">Reference proteome</keyword>
<evidence type="ECO:0000313" key="2">
    <source>
        <dbReference type="EMBL" id="RDH83317.1"/>
    </source>
</evidence>
<accession>A0A370DG66</accession>
<dbReference type="Proteomes" id="UP000254771">
    <property type="component" value="Unassembled WGS sequence"/>
</dbReference>
<name>A0A370DG66_9GAMM</name>
<comment type="similarity">
    <text evidence="1">Belongs to the Smg family.</text>
</comment>
<sequence>MNENVVDILIYLYENYMDGEQAPPADHNDLRDELAQAGFPSGEVEKAFSWLDELADSYQAPAGCSPGDHSLRIYTDEEHTRLDADSRGLLMFLEQNSILTQTARELVIDRALALDTPFITEEELKWIVLLVLMNQPGQEAAFARMEDMVYNEAPVYLH</sequence>
<proteinExistence type="inferred from homology"/>
<dbReference type="Pfam" id="PF04361">
    <property type="entry name" value="DUF494"/>
    <property type="match status" value="1"/>
</dbReference>